<dbReference type="InterPro" id="IPR047676">
    <property type="entry name" value="FxLYD_dom"/>
</dbReference>
<reference evidence="1 2" key="1">
    <citation type="submission" date="2021-03" db="EMBL/GenBank/DDBJ databases">
        <title>Genomic and phenotypic characterization of Chloracidobacterium isolates provides evidence for multiple species.</title>
        <authorList>
            <person name="Saini M.K."/>
            <person name="Costas A.M.G."/>
            <person name="Tank M."/>
            <person name="Bryant D.A."/>
        </authorList>
    </citation>
    <scope>NUCLEOTIDE SEQUENCE [LARGE SCALE GENOMIC DNA]</scope>
    <source>
        <strain evidence="1 2">BV2-C</strain>
    </source>
</reference>
<evidence type="ECO:0000313" key="1">
    <source>
        <dbReference type="EMBL" id="QUW03847.1"/>
    </source>
</evidence>
<dbReference type="EMBL" id="CP072648">
    <property type="protein sequence ID" value="QUW03847.1"/>
    <property type="molecule type" value="Genomic_DNA"/>
</dbReference>
<evidence type="ECO:0000313" key="2">
    <source>
        <dbReference type="Proteomes" id="UP000676506"/>
    </source>
</evidence>
<accession>A0ABX8BA84</accession>
<name>A0ABX8BA84_9BACT</name>
<organism evidence="1 2">
    <name type="scientific">Chloracidobacterium validum</name>
    <dbReference type="NCBI Taxonomy" id="2821543"/>
    <lineage>
        <taxon>Bacteria</taxon>
        <taxon>Pseudomonadati</taxon>
        <taxon>Acidobacteriota</taxon>
        <taxon>Terriglobia</taxon>
        <taxon>Terriglobales</taxon>
        <taxon>Acidobacteriaceae</taxon>
        <taxon>Chloracidobacterium</taxon>
    </lineage>
</organism>
<gene>
    <name evidence="1" type="ORF">J8C06_05310</name>
</gene>
<dbReference type="Proteomes" id="UP000676506">
    <property type="component" value="Chromosome 1"/>
</dbReference>
<protein>
    <submittedName>
        <fullName evidence="1">Uncharacterized protein</fullName>
    </submittedName>
</protein>
<dbReference type="RefSeq" id="WP_211429737.1">
    <property type="nucleotide sequence ID" value="NZ_CP072648.1"/>
</dbReference>
<dbReference type="NCBIfam" id="NF038353">
    <property type="entry name" value="FxLYD_dom"/>
    <property type="match status" value="1"/>
</dbReference>
<proteinExistence type="predicted"/>
<keyword evidence="2" id="KW-1185">Reference proteome</keyword>
<sequence length="110" mass="11776">MGGPMLLIEQDLETDIQNIPNYAVQVEACVAQRLASGDVRITGTVVNTGLTRLQTPYLYFTVHDRFGTLLREEVAAAGVKAIQGGEEIAIEILIPDCSTSAACVRVLASI</sequence>